<gene>
    <name evidence="3" type="ORF">PSNMU_V1.4_AUG-EV-PASAV3_0047970</name>
</gene>
<keyword evidence="1" id="KW-0175">Coiled coil</keyword>
<evidence type="ECO:0000313" key="4">
    <source>
        <dbReference type="Proteomes" id="UP000291116"/>
    </source>
</evidence>
<dbReference type="OrthoDB" id="47092at2759"/>
<evidence type="ECO:0000256" key="1">
    <source>
        <dbReference type="SAM" id="Coils"/>
    </source>
</evidence>
<dbReference type="InterPro" id="IPR015943">
    <property type="entry name" value="WD40/YVTN_repeat-like_dom_sf"/>
</dbReference>
<dbReference type="AlphaFoldDB" id="A0A448Z7E5"/>
<dbReference type="SUPFAM" id="SSF50978">
    <property type="entry name" value="WD40 repeat-like"/>
    <property type="match status" value="1"/>
</dbReference>
<evidence type="ECO:0000313" key="3">
    <source>
        <dbReference type="EMBL" id="VEU37964.1"/>
    </source>
</evidence>
<dbReference type="InterPro" id="IPR036322">
    <property type="entry name" value="WD40_repeat_dom_sf"/>
</dbReference>
<dbReference type="InterPro" id="IPR052818">
    <property type="entry name" value="NEDD1_Spindle_Assembly"/>
</dbReference>
<dbReference type="SMART" id="SM00320">
    <property type="entry name" value="WD40"/>
    <property type="match status" value="4"/>
</dbReference>
<dbReference type="GO" id="GO:0000922">
    <property type="term" value="C:spindle pole"/>
    <property type="evidence" value="ECO:0007669"/>
    <property type="project" value="TreeGrafter"/>
</dbReference>
<dbReference type="InterPro" id="IPR001680">
    <property type="entry name" value="WD40_rpt"/>
</dbReference>
<organism evidence="3 4">
    <name type="scientific">Pseudo-nitzschia multistriata</name>
    <dbReference type="NCBI Taxonomy" id="183589"/>
    <lineage>
        <taxon>Eukaryota</taxon>
        <taxon>Sar</taxon>
        <taxon>Stramenopiles</taxon>
        <taxon>Ochrophyta</taxon>
        <taxon>Bacillariophyta</taxon>
        <taxon>Bacillariophyceae</taxon>
        <taxon>Bacillariophycidae</taxon>
        <taxon>Bacillariales</taxon>
        <taxon>Bacillariaceae</taxon>
        <taxon>Pseudo-nitzschia</taxon>
    </lineage>
</organism>
<dbReference type="GO" id="GO:0036064">
    <property type="term" value="C:ciliary basal body"/>
    <property type="evidence" value="ECO:0007669"/>
    <property type="project" value="TreeGrafter"/>
</dbReference>
<keyword evidence="4" id="KW-1185">Reference proteome</keyword>
<dbReference type="GO" id="GO:0005813">
    <property type="term" value="C:centrosome"/>
    <property type="evidence" value="ECO:0007669"/>
    <property type="project" value="TreeGrafter"/>
</dbReference>
<dbReference type="GO" id="GO:0043015">
    <property type="term" value="F:gamma-tubulin binding"/>
    <property type="evidence" value="ECO:0007669"/>
    <property type="project" value="TreeGrafter"/>
</dbReference>
<dbReference type="Proteomes" id="UP000291116">
    <property type="component" value="Unassembled WGS sequence"/>
</dbReference>
<feature type="compositionally biased region" description="Low complexity" evidence="2">
    <location>
        <begin position="419"/>
        <end position="429"/>
    </location>
</feature>
<name>A0A448Z7E5_9STRA</name>
<accession>A0A448Z7E5</accession>
<dbReference type="Gene3D" id="2.130.10.10">
    <property type="entry name" value="YVTN repeat-like/Quinoprotein amine dehydrogenase"/>
    <property type="match status" value="2"/>
</dbReference>
<protein>
    <submittedName>
        <fullName evidence="3">Uncharacterized protein</fullName>
    </submittedName>
</protein>
<dbReference type="GO" id="GO:0005737">
    <property type="term" value="C:cytoplasm"/>
    <property type="evidence" value="ECO:0007669"/>
    <property type="project" value="TreeGrafter"/>
</dbReference>
<dbReference type="GO" id="GO:0000278">
    <property type="term" value="P:mitotic cell cycle"/>
    <property type="evidence" value="ECO:0007669"/>
    <property type="project" value="TreeGrafter"/>
</dbReference>
<dbReference type="PANTHER" id="PTHR44414:SF1">
    <property type="entry name" value="PROTEIN NEDD1"/>
    <property type="match status" value="1"/>
</dbReference>
<dbReference type="PANTHER" id="PTHR44414">
    <property type="entry name" value="PROTEIN NEDD1"/>
    <property type="match status" value="1"/>
</dbReference>
<feature type="region of interest" description="Disordered" evidence="2">
    <location>
        <begin position="384"/>
        <end position="512"/>
    </location>
</feature>
<proteinExistence type="predicted"/>
<dbReference type="GO" id="GO:0005814">
    <property type="term" value="C:centriole"/>
    <property type="evidence" value="ECO:0007669"/>
    <property type="project" value="TreeGrafter"/>
</dbReference>
<feature type="coiled-coil region" evidence="1">
    <location>
        <begin position="514"/>
        <end position="581"/>
    </location>
</feature>
<feature type="compositionally biased region" description="Low complexity" evidence="2">
    <location>
        <begin position="464"/>
        <end position="490"/>
    </location>
</feature>
<dbReference type="EMBL" id="CAACVS010000148">
    <property type="protein sequence ID" value="VEU37964.1"/>
    <property type="molecule type" value="Genomic_DNA"/>
</dbReference>
<reference evidence="3 4" key="1">
    <citation type="submission" date="2019-01" db="EMBL/GenBank/DDBJ databases">
        <authorList>
            <person name="Ferrante I. M."/>
        </authorList>
    </citation>
    <scope>NUCLEOTIDE SEQUENCE [LARGE SCALE GENOMIC DNA]</scope>
    <source>
        <strain evidence="3 4">B856</strain>
    </source>
</reference>
<evidence type="ECO:0000256" key="2">
    <source>
        <dbReference type="SAM" id="MobiDB-lite"/>
    </source>
</evidence>
<sequence>MVDPDAAGSGKKILAILSGSKVTVWDLPPSPILGRENSSDADPGVRSFDPYPQSEDAMPISSLAWNHNQMVIATSSGIPTDEFAHDNVVLLSSQSGQKLDSFQHDWGWKQKRKFALQQEQQWQESSTQGSIVNSISFGGKSRYLCIGDESGAVCLWDLKKKVRVRQFFHNPIGGAGDNGGKCNFAGFSSLQVSLDPTDTYVMSLSPRAMYQYNLRDGQLLGSLEVPKDDDSKDKQGTCLFTVFAISNLEPNICAIGTSGGNIYLYDISAPHGLDQTSTPHAKIIRRHNGRVTGLVFSPENPNTFLSSGTDGIVYVHNKSNGTRHKVCSAPDTNNPIQTLSLHADGVTCAIGCRSGDVYVYDLQYIIKGGDMPAPLLATHQSSDPINSLVFAPPPKAKDPQKPKSGIPSEQHNEEKVTQQKEQQQQQQQQQDEKRTKQQENFFSNGSKPPSVKASAADTTDKTPKSASKISSASATEKIKLPLSSPKKTPPFLFHKNLDIPTSPKRKKSMTDEVREVVREEVENLQDEMEEQFRNLHIDVINQFHRQSQEFEAILSKHMAVLERLSNENQLLREENERFRRGEEG</sequence>
<dbReference type="Pfam" id="PF00400">
    <property type="entry name" value="WD40"/>
    <property type="match status" value="1"/>
</dbReference>
<dbReference type="GO" id="GO:0007020">
    <property type="term" value="P:microtubule nucleation"/>
    <property type="evidence" value="ECO:0007669"/>
    <property type="project" value="TreeGrafter"/>
</dbReference>